<evidence type="ECO:0000256" key="7">
    <source>
        <dbReference type="ARBA" id="ARBA00023224"/>
    </source>
</evidence>
<keyword evidence="5 9" id="KW-0472">Membrane</keyword>
<sequence>MESMDDNVSRSAEDIQDHQIEHINNEKFLQNIGGVIFVSLLMILGIGGNSFAIFVYLRKFKPSTHRTFIVTLAIVDLVTCCVPMPFVLVTLRYPIMFNNNVGCKVVTFLSYFMCIGSSIILLTIAAERYRKICVPHGRQISERMFKYICVLTVMLGILLSCPVPVMYGNRTVKTNVDRIVGTECNVNDDFAGTKYPALFNIVLMFLFFAALIILSILYALIGKQIFQMMKKISKTNQTNVPETNSETKTQTAEFVYSKPNQKDNKSRRGLVDNISDDKSVNLEISLGINGRGTKSDEIKTKCCELEKEYTTTNECEKKQKITINITRVLFIITVVFFCSYLPHLALRTAAFLNKNLLPNLSFVGTVIYQTFRWTFYINNMANPFIYGFYDSKFVREVRMLRRFWFARCLKYKQRSFGDAS</sequence>
<keyword evidence="4 8" id="KW-0297">G-protein coupled receptor</keyword>
<dbReference type="Pfam" id="PF00001">
    <property type="entry name" value="7tm_1"/>
    <property type="match status" value="1"/>
</dbReference>
<keyword evidence="2 8" id="KW-0812">Transmembrane</keyword>
<evidence type="ECO:0000256" key="6">
    <source>
        <dbReference type="ARBA" id="ARBA00023170"/>
    </source>
</evidence>
<dbReference type="PROSITE" id="PS00237">
    <property type="entry name" value="G_PROTEIN_RECEP_F1_1"/>
    <property type="match status" value="1"/>
</dbReference>
<keyword evidence="6 8" id="KW-0675">Receptor</keyword>
<evidence type="ECO:0000259" key="10">
    <source>
        <dbReference type="PROSITE" id="PS50262"/>
    </source>
</evidence>
<name>A0ABD3V9Z9_SINWO</name>
<comment type="similarity">
    <text evidence="8">Belongs to the G-protein coupled receptor 1 family.</text>
</comment>
<evidence type="ECO:0000256" key="4">
    <source>
        <dbReference type="ARBA" id="ARBA00023040"/>
    </source>
</evidence>
<protein>
    <recommendedName>
        <fullName evidence="10">G-protein coupled receptors family 1 profile domain-containing protein</fullName>
    </recommendedName>
</protein>
<dbReference type="InterPro" id="IPR017452">
    <property type="entry name" value="GPCR_Rhodpsn_7TM"/>
</dbReference>
<reference evidence="11 13" key="1">
    <citation type="submission" date="2024-11" db="EMBL/GenBank/DDBJ databases">
        <title>Chromosome-level genome assembly of the freshwater bivalve Anodonta woodiana.</title>
        <authorList>
            <person name="Chen X."/>
        </authorList>
    </citation>
    <scope>NUCLEOTIDE SEQUENCE [LARGE SCALE GENOMIC DNA]</scope>
    <source>
        <strain evidence="11">MN2024</strain>
        <tissue evidence="11">Gills</tissue>
    </source>
</reference>
<organism evidence="11 13">
    <name type="scientific">Sinanodonta woodiana</name>
    <name type="common">Chinese pond mussel</name>
    <name type="synonym">Anodonta woodiana</name>
    <dbReference type="NCBI Taxonomy" id="1069815"/>
    <lineage>
        <taxon>Eukaryota</taxon>
        <taxon>Metazoa</taxon>
        <taxon>Spiralia</taxon>
        <taxon>Lophotrochozoa</taxon>
        <taxon>Mollusca</taxon>
        <taxon>Bivalvia</taxon>
        <taxon>Autobranchia</taxon>
        <taxon>Heteroconchia</taxon>
        <taxon>Palaeoheterodonta</taxon>
        <taxon>Unionida</taxon>
        <taxon>Unionoidea</taxon>
        <taxon>Unionidae</taxon>
        <taxon>Unioninae</taxon>
        <taxon>Sinanodonta</taxon>
    </lineage>
</organism>
<keyword evidence="7 8" id="KW-0807">Transducer</keyword>
<keyword evidence="13" id="KW-1185">Reference proteome</keyword>
<feature type="transmembrane region" description="Helical" evidence="9">
    <location>
        <begin position="147"/>
        <end position="167"/>
    </location>
</feature>
<dbReference type="EMBL" id="JBJQND010000013">
    <property type="protein sequence ID" value="KAL3858552.1"/>
    <property type="molecule type" value="Genomic_DNA"/>
</dbReference>
<evidence type="ECO:0000256" key="2">
    <source>
        <dbReference type="ARBA" id="ARBA00022692"/>
    </source>
</evidence>
<dbReference type="Gene3D" id="1.20.1070.10">
    <property type="entry name" value="Rhodopsin 7-helix transmembrane proteins"/>
    <property type="match status" value="1"/>
</dbReference>
<evidence type="ECO:0000313" key="13">
    <source>
        <dbReference type="Proteomes" id="UP001634394"/>
    </source>
</evidence>
<dbReference type="PRINTS" id="PR00237">
    <property type="entry name" value="GPCRRHODOPSN"/>
</dbReference>
<feature type="transmembrane region" description="Helical" evidence="9">
    <location>
        <begin position="68"/>
        <end position="88"/>
    </location>
</feature>
<proteinExistence type="inferred from homology"/>
<dbReference type="InterPro" id="IPR000276">
    <property type="entry name" value="GPCR_Rhodpsn"/>
</dbReference>
<dbReference type="Proteomes" id="UP001634394">
    <property type="component" value="Unassembled WGS sequence"/>
</dbReference>
<accession>A0ABD3V9Z9</accession>
<keyword evidence="3 9" id="KW-1133">Transmembrane helix</keyword>
<feature type="domain" description="G-protein coupled receptors family 1 profile" evidence="10">
    <location>
        <begin position="48"/>
        <end position="386"/>
    </location>
</feature>
<dbReference type="GO" id="GO:0016020">
    <property type="term" value="C:membrane"/>
    <property type="evidence" value="ECO:0007669"/>
    <property type="project" value="UniProtKB-SubCell"/>
</dbReference>
<dbReference type="EMBL" id="JBJQND010000013">
    <property type="protein sequence ID" value="KAL3858409.1"/>
    <property type="molecule type" value="Genomic_DNA"/>
</dbReference>
<dbReference type="SUPFAM" id="SSF81321">
    <property type="entry name" value="Family A G protein-coupled receptor-like"/>
    <property type="match status" value="1"/>
</dbReference>
<evidence type="ECO:0000256" key="8">
    <source>
        <dbReference type="RuleBase" id="RU000688"/>
    </source>
</evidence>
<feature type="transmembrane region" description="Helical" evidence="9">
    <location>
        <begin position="108"/>
        <end position="126"/>
    </location>
</feature>
<dbReference type="PANTHER" id="PTHR24238:SF47">
    <property type="entry name" value="ECDYSTEROIDS_DOPAMINE RECEPTOR-RELATED"/>
    <property type="match status" value="1"/>
</dbReference>
<feature type="transmembrane region" description="Helical" evidence="9">
    <location>
        <begin position="366"/>
        <end position="389"/>
    </location>
</feature>
<feature type="transmembrane region" description="Helical" evidence="9">
    <location>
        <begin position="197"/>
        <end position="221"/>
    </location>
</feature>
<evidence type="ECO:0000256" key="1">
    <source>
        <dbReference type="ARBA" id="ARBA00004141"/>
    </source>
</evidence>
<dbReference type="CDD" id="cd00637">
    <property type="entry name" value="7tm_classA_rhodopsin-like"/>
    <property type="match status" value="1"/>
</dbReference>
<dbReference type="AlphaFoldDB" id="A0ABD3V9Z9"/>
<dbReference type="GO" id="GO:0004930">
    <property type="term" value="F:G protein-coupled receptor activity"/>
    <property type="evidence" value="ECO:0007669"/>
    <property type="project" value="UniProtKB-KW"/>
</dbReference>
<dbReference type="PANTHER" id="PTHR24238">
    <property type="entry name" value="G-PROTEIN COUPLED RECEPTOR"/>
    <property type="match status" value="1"/>
</dbReference>
<comment type="subcellular location">
    <subcellularLocation>
        <location evidence="1">Membrane</location>
        <topology evidence="1">Multi-pass membrane protein</topology>
    </subcellularLocation>
</comment>
<evidence type="ECO:0000313" key="12">
    <source>
        <dbReference type="EMBL" id="KAL3858552.1"/>
    </source>
</evidence>
<comment type="caution">
    <text evidence="11">The sequence shown here is derived from an EMBL/GenBank/DDBJ whole genome shotgun (WGS) entry which is preliminary data.</text>
</comment>
<feature type="transmembrane region" description="Helical" evidence="9">
    <location>
        <begin position="32"/>
        <end position="56"/>
    </location>
</feature>
<dbReference type="PROSITE" id="PS50262">
    <property type="entry name" value="G_PROTEIN_RECEP_F1_2"/>
    <property type="match status" value="1"/>
</dbReference>
<feature type="transmembrane region" description="Helical" evidence="9">
    <location>
        <begin position="328"/>
        <end position="346"/>
    </location>
</feature>
<evidence type="ECO:0000313" key="11">
    <source>
        <dbReference type="EMBL" id="KAL3858409.1"/>
    </source>
</evidence>
<gene>
    <name evidence="11" type="ORF">ACJMK2_013000</name>
    <name evidence="12" type="ORF">ACJMK2_013137</name>
</gene>
<evidence type="ECO:0000256" key="3">
    <source>
        <dbReference type="ARBA" id="ARBA00022989"/>
    </source>
</evidence>
<evidence type="ECO:0000256" key="5">
    <source>
        <dbReference type="ARBA" id="ARBA00023136"/>
    </source>
</evidence>
<evidence type="ECO:0000256" key="9">
    <source>
        <dbReference type="SAM" id="Phobius"/>
    </source>
</evidence>